<dbReference type="Proteomes" id="UP000281406">
    <property type="component" value="Unassembled WGS sequence"/>
</dbReference>
<dbReference type="AlphaFoldDB" id="A0A3N0XEU2"/>
<dbReference type="EMBL" id="RJVU01079805">
    <property type="protein sequence ID" value="ROI15331.1"/>
    <property type="molecule type" value="Genomic_DNA"/>
</dbReference>
<evidence type="ECO:0000313" key="1">
    <source>
        <dbReference type="EMBL" id="ROI15331.1"/>
    </source>
</evidence>
<keyword evidence="2" id="KW-1185">Reference proteome</keyword>
<evidence type="ECO:0000313" key="2">
    <source>
        <dbReference type="Proteomes" id="UP000281406"/>
    </source>
</evidence>
<protein>
    <submittedName>
        <fullName evidence="1">Uncharacterized protein</fullName>
    </submittedName>
</protein>
<comment type="caution">
    <text evidence="1">The sequence shown here is derived from an EMBL/GenBank/DDBJ whole genome shotgun (WGS) entry which is preliminary data.</text>
</comment>
<name>A0A3N0XEU2_ANAGA</name>
<dbReference type="OrthoDB" id="1932925at2759"/>
<accession>A0A3N0XEU2</accession>
<proteinExistence type="predicted"/>
<dbReference type="PANTHER" id="PTHR14776">
    <property type="entry name" value="CADHERIN-LIKE AND PC-ESTERASE DOMAIN-CONTAINING PROTEIN 1"/>
    <property type="match status" value="1"/>
</dbReference>
<organism evidence="1 2">
    <name type="scientific">Anabarilius grahami</name>
    <name type="common">Kanglang fish</name>
    <name type="synonym">Barilius grahami</name>
    <dbReference type="NCBI Taxonomy" id="495550"/>
    <lineage>
        <taxon>Eukaryota</taxon>
        <taxon>Metazoa</taxon>
        <taxon>Chordata</taxon>
        <taxon>Craniata</taxon>
        <taxon>Vertebrata</taxon>
        <taxon>Euteleostomi</taxon>
        <taxon>Actinopterygii</taxon>
        <taxon>Neopterygii</taxon>
        <taxon>Teleostei</taxon>
        <taxon>Ostariophysi</taxon>
        <taxon>Cypriniformes</taxon>
        <taxon>Xenocyprididae</taxon>
        <taxon>Xenocypridinae</taxon>
        <taxon>Xenocypridinae incertae sedis</taxon>
        <taxon>Anabarilius</taxon>
    </lineage>
</organism>
<gene>
    <name evidence="1" type="ORF">DPX16_12883</name>
</gene>
<dbReference type="PANTHER" id="PTHR14776:SF1">
    <property type="entry name" value="CADHERIN-LIKE AND PC-ESTERASE DOMAIN-CONTAINING PROTEIN 1"/>
    <property type="match status" value="1"/>
</dbReference>
<sequence length="265" mass="30279">MVCLLTLSRSVCAEVGMLFRGIWTLRRRCCTGPLLLLGIAVGLFYHTLTMDRDRSEFKSSQRDQRNKSAVFEYKQLLKNPERLISLLEASQTDGFSDRVISLCDPQWLSDVFGDRTVPCSVWCCHINHHKHVHHSQRSCEGKAIILTGQHAPTDTEVQLYQRVLQKQGYRVDQARYAETSASLRQDRRDGRDWSVLLCLKGSEKSCLRKINFAHPQHYQRVNIIPEFAGAFLDMGGVCRFLTDSQLSDRCSVLVQAAREPIISSY</sequence>
<reference evidence="1 2" key="1">
    <citation type="submission" date="2018-10" db="EMBL/GenBank/DDBJ databases">
        <title>Genome assembly for a Yunnan-Guizhou Plateau 3E fish, Anabarilius grahami (Regan), and its evolutionary and genetic applications.</title>
        <authorList>
            <person name="Jiang W."/>
        </authorList>
    </citation>
    <scope>NUCLEOTIDE SEQUENCE [LARGE SCALE GENOMIC DNA]</scope>
    <source>
        <strain evidence="1">AG-KIZ</strain>
        <tissue evidence="1">Muscle</tissue>
    </source>
</reference>